<dbReference type="EMBL" id="JAGMUV010000031">
    <property type="protein sequence ID" value="KAH7114838.1"/>
    <property type="molecule type" value="Genomic_DNA"/>
</dbReference>
<accession>A0A9P9D8U4</accession>
<evidence type="ECO:0000313" key="2">
    <source>
        <dbReference type="Proteomes" id="UP000738349"/>
    </source>
</evidence>
<sequence length="63" mass="7079">MEKNKKTGVAEISAAATGGIELVQLLRLDVTPWYKKPNLRRLYLCLIPATLEVKMATWYDGSI</sequence>
<reference evidence="1" key="1">
    <citation type="journal article" date="2021" name="Nat. Commun.">
        <title>Genetic determinants of endophytism in the Arabidopsis root mycobiome.</title>
        <authorList>
            <person name="Mesny F."/>
            <person name="Miyauchi S."/>
            <person name="Thiergart T."/>
            <person name="Pickel B."/>
            <person name="Atanasova L."/>
            <person name="Karlsson M."/>
            <person name="Huettel B."/>
            <person name="Barry K.W."/>
            <person name="Haridas S."/>
            <person name="Chen C."/>
            <person name="Bauer D."/>
            <person name="Andreopoulos W."/>
            <person name="Pangilinan J."/>
            <person name="LaButti K."/>
            <person name="Riley R."/>
            <person name="Lipzen A."/>
            <person name="Clum A."/>
            <person name="Drula E."/>
            <person name="Henrissat B."/>
            <person name="Kohler A."/>
            <person name="Grigoriev I.V."/>
            <person name="Martin F.M."/>
            <person name="Hacquard S."/>
        </authorList>
    </citation>
    <scope>NUCLEOTIDE SEQUENCE</scope>
    <source>
        <strain evidence="1">MPI-CAGE-AT-0147</strain>
    </source>
</reference>
<proteinExistence type="predicted"/>
<comment type="caution">
    <text evidence="1">The sequence shown here is derived from an EMBL/GenBank/DDBJ whole genome shotgun (WGS) entry which is preliminary data.</text>
</comment>
<organism evidence="1 2">
    <name type="scientific">Dactylonectria macrodidyma</name>
    <dbReference type="NCBI Taxonomy" id="307937"/>
    <lineage>
        <taxon>Eukaryota</taxon>
        <taxon>Fungi</taxon>
        <taxon>Dikarya</taxon>
        <taxon>Ascomycota</taxon>
        <taxon>Pezizomycotina</taxon>
        <taxon>Sordariomycetes</taxon>
        <taxon>Hypocreomycetidae</taxon>
        <taxon>Hypocreales</taxon>
        <taxon>Nectriaceae</taxon>
        <taxon>Dactylonectria</taxon>
    </lineage>
</organism>
<evidence type="ECO:0000313" key="1">
    <source>
        <dbReference type="EMBL" id="KAH7114838.1"/>
    </source>
</evidence>
<dbReference type="AlphaFoldDB" id="A0A9P9D8U4"/>
<dbReference type="OrthoDB" id="6133115at2759"/>
<gene>
    <name evidence="1" type="ORF">EDB81DRAFT_669295</name>
</gene>
<protein>
    <submittedName>
        <fullName evidence="1">Uncharacterized protein</fullName>
    </submittedName>
</protein>
<name>A0A9P9D8U4_9HYPO</name>
<keyword evidence="2" id="KW-1185">Reference proteome</keyword>
<dbReference type="Proteomes" id="UP000738349">
    <property type="component" value="Unassembled WGS sequence"/>
</dbReference>